<organism evidence="2 3">
    <name type="scientific">Blattamonas nauphoetae</name>
    <dbReference type="NCBI Taxonomy" id="2049346"/>
    <lineage>
        <taxon>Eukaryota</taxon>
        <taxon>Metamonada</taxon>
        <taxon>Preaxostyla</taxon>
        <taxon>Oxymonadida</taxon>
        <taxon>Blattamonas</taxon>
    </lineage>
</organism>
<reference evidence="2 3" key="1">
    <citation type="journal article" date="2022" name="bioRxiv">
        <title>Genomics of Preaxostyla Flagellates Illuminates Evolutionary Transitions and the Path Towards Mitochondrial Loss.</title>
        <authorList>
            <person name="Novak L.V.F."/>
            <person name="Treitli S.C."/>
            <person name="Pyrih J."/>
            <person name="Halakuc P."/>
            <person name="Pipaliya S.V."/>
            <person name="Vacek V."/>
            <person name="Brzon O."/>
            <person name="Soukal P."/>
            <person name="Eme L."/>
            <person name="Dacks J.B."/>
            <person name="Karnkowska A."/>
            <person name="Elias M."/>
            <person name="Hampl V."/>
        </authorList>
    </citation>
    <scope>NUCLEOTIDE SEQUENCE [LARGE SCALE GENOMIC DNA]</scope>
    <source>
        <strain evidence="2">NAU3</strain>
        <tissue evidence="2">Gut</tissue>
    </source>
</reference>
<feature type="compositionally biased region" description="Polar residues" evidence="1">
    <location>
        <begin position="1"/>
        <end position="10"/>
    </location>
</feature>
<accession>A0ABQ9Y2F4</accession>
<gene>
    <name evidence="2" type="ORF">BLNAU_7106</name>
</gene>
<dbReference type="Proteomes" id="UP001281761">
    <property type="component" value="Unassembled WGS sequence"/>
</dbReference>
<name>A0ABQ9Y2F4_9EUKA</name>
<evidence type="ECO:0000313" key="2">
    <source>
        <dbReference type="EMBL" id="KAK2957930.1"/>
    </source>
</evidence>
<comment type="caution">
    <text evidence="2">The sequence shown here is derived from an EMBL/GenBank/DDBJ whole genome shotgun (WGS) entry which is preliminary data.</text>
</comment>
<sequence length="371" mass="41443">MNTIIKKTNTSSSAADSDVSSPQLSFPMDCSPFLNWNEEKLPSEDAKAIVFRSLVATVKLQPALDDSLEAKAIEFLESSDLVEGESADMFLDSLRRPTDGSLSDFIQSIVVLLSSTNEAIPITAMEMLNNLLANCSTQSTFFLIEADIIPQLINTINPLSLSFSEAEDIHTGLITSIAESLFTEESSKFPELCNLSIATPLSYGQLEIEDCDEQQAVHETVLKHVLAPSEQYICHLCVNRFSILDDFQSKYFLVLLTQLLDVSPYHQPTMELVLDLPVLLTIPSCLTFFESDHSIGSFLTFMVKTLQEWNETSGTQRQMWMKVYRMLRKEGIEDVIEGKLENDRNTTSGGLIVTYSIDLNNLQGMNLPRPE</sequence>
<evidence type="ECO:0008006" key="4">
    <source>
        <dbReference type="Google" id="ProtNLM"/>
    </source>
</evidence>
<proteinExistence type="predicted"/>
<evidence type="ECO:0000313" key="3">
    <source>
        <dbReference type="Proteomes" id="UP001281761"/>
    </source>
</evidence>
<protein>
    <recommendedName>
        <fullName evidence="4">DNA mismatch repair protein HSM3 N-terminal domain-containing protein</fullName>
    </recommendedName>
</protein>
<keyword evidence="3" id="KW-1185">Reference proteome</keyword>
<feature type="region of interest" description="Disordered" evidence="1">
    <location>
        <begin position="1"/>
        <end position="23"/>
    </location>
</feature>
<dbReference type="EMBL" id="JARBJD010000042">
    <property type="protein sequence ID" value="KAK2957930.1"/>
    <property type="molecule type" value="Genomic_DNA"/>
</dbReference>
<evidence type="ECO:0000256" key="1">
    <source>
        <dbReference type="SAM" id="MobiDB-lite"/>
    </source>
</evidence>
<feature type="compositionally biased region" description="Low complexity" evidence="1">
    <location>
        <begin position="11"/>
        <end position="21"/>
    </location>
</feature>